<sequence length="144" mass="16581">MLLLVGVNLLVVLVVMHQQVLDHPCMGLMGLPMPHFRPQQVIALHVSMGIHILSMPHHRIIIHPQCMLRVTTQHTPGLATPHRIMLHRHRILTRICIRVPGVKFHRPMLIPTLHSPPIRSRYLATKTQMHVQSCDDDDDHHHQC</sequence>
<proteinExistence type="predicted"/>
<reference evidence="2 3" key="1">
    <citation type="submission" date="2024-05" db="EMBL/GenBank/DDBJ databases">
        <title>Haplotype-resolved chromosome-level genome assembly of Huyou (Citrus changshanensis).</title>
        <authorList>
            <person name="Miao C."/>
            <person name="Chen W."/>
            <person name="Wu Y."/>
            <person name="Wang L."/>
            <person name="Zhao S."/>
            <person name="Grierson D."/>
            <person name="Xu C."/>
            <person name="Chen K."/>
        </authorList>
    </citation>
    <scope>NUCLEOTIDE SEQUENCE [LARGE SCALE GENOMIC DNA]</scope>
    <source>
        <strain evidence="2">01-14</strain>
        <tissue evidence="2">Leaf</tissue>
    </source>
</reference>
<accession>A0AAP0QUD6</accession>
<dbReference type="Proteomes" id="UP001428341">
    <property type="component" value="Unassembled WGS sequence"/>
</dbReference>
<comment type="caution">
    <text evidence="2">The sequence shown here is derived from an EMBL/GenBank/DDBJ whole genome shotgun (WGS) entry which is preliminary data.</text>
</comment>
<evidence type="ECO:0008006" key="4">
    <source>
        <dbReference type="Google" id="ProtNLM"/>
    </source>
</evidence>
<dbReference type="AlphaFoldDB" id="A0AAP0QUD6"/>
<feature type="chain" id="PRO_5043050793" description="Secreted protein" evidence="1">
    <location>
        <begin position="23"/>
        <end position="144"/>
    </location>
</feature>
<evidence type="ECO:0000313" key="2">
    <source>
        <dbReference type="EMBL" id="KAK9215581.1"/>
    </source>
</evidence>
<evidence type="ECO:0000313" key="3">
    <source>
        <dbReference type="Proteomes" id="UP001428341"/>
    </source>
</evidence>
<evidence type="ECO:0000256" key="1">
    <source>
        <dbReference type="SAM" id="SignalP"/>
    </source>
</evidence>
<organism evidence="2 3">
    <name type="scientific">Citrus x changshan-huyou</name>
    <dbReference type="NCBI Taxonomy" id="2935761"/>
    <lineage>
        <taxon>Eukaryota</taxon>
        <taxon>Viridiplantae</taxon>
        <taxon>Streptophyta</taxon>
        <taxon>Embryophyta</taxon>
        <taxon>Tracheophyta</taxon>
        <taxon>Spermatophyta</taxon>
        <taxon>Magnoliopsida</taxon>
        <taxon>eudicotyledons</taxon>
        <taxon>Gunneridae</taxon>
        <taxon>Pentapetalae</taxon>
        <taxon>rosids</taxon>
        <taxon>malvids</taxon>
        <taxon>Sapindales</taxon>
        <taxon>Rutaceae</taxon>
        <taxon>Aurantioideae</taxon>
        <taxon>Citrus</taxon>
    </lineage>
</organism>
<dbReference type="EMBL" id="JBCGBO010000003">
    <property type="protein sequence ID" value="KAK9215581.1"/>
    <property type="molecule type" value="Genomic_DNA"/>
</dbReference>
<name>A0AAP0QUD6_9ROSI</name>
<keyword evidence="1" id="KW-0732">Signal</keyword>
<protein>
    <recommendedName>
        <fullName evidence="4">Secreted protein</fullName>
    </recommendedName>
</protein>
<feature type="signal peptide" evidence="1">
    <location>
        <begin position="1"/>
        <end position="22"/>
    </location>
</feature>
<gene>
    <name evidence="2" type="ORF">WN944_007586</name>
</gene>
<keyword evidence="3" id="KW-1185">Reference proteome</keyword>